<dbReference type="PANTHER" id="PTHR13234:SF8">
    <property type="entry name" value="GAMMA-INTERFERON-INDUCIBLE LYSOSOMAL THIOL REDUCTASE"/>
    <property type="match status" value="1"/>
</dbReference>
<dbReference type="EMBL" id="LFZN01000032">
    <property type="protein sequence ID" value="KXT03286.1"/>
    <property type="molecule type" value="Genomic_DNA"/>
</dbReference>
<evidence type="ECO:0000256" key="4">
    <source>
        <dbReference type="ARBA" id="ARBA00022729"/>
    </source>
</evidence>
<evidence type="ECO:0000313" key="6">
    <source>
        <dbReference type="EMBL" id="KXT03286.1"/>
    </source>
</evidence>
<dbReference type="AlphaFoldDB" id="A0A139HLK0"/>
<name>A0A139HLK0_9PEZI</name>
<evidence type="ECO:0000256" key="3">
    <source>
        <dbReference type="ARBA" id="ARBA00022525"/>
    </source>
</evidence>
<keyword evidence="7" id="KW-1185">Reference proteome</keyword>
<evidence type="ECO:0000256" key="5">
    <source>
        <dbReference type="ARBA" id="ARBA00023180"/>
    </source>
</evidence>
<gene>
    <name evidence="6" type="ORF">AC578_4813</name>
</gene>
<keyword evidence="4" id="KW-0732">Signal</keyword>
<evidence type="ECO:0000256" key="1">
    <source>
        <dbReference type="ARBA" id="ARBA00004613"/>
    </source>
</evidence>
<dbReference type="GO" id="GO:0005576">
    <property type="term" value="C:extracellular region"/>
    <property type="evidence" value="ECO:0007669"/>
    <property type="project" value="UniProtKB-SubCell"/>
</dbReference>
<reference evidence="6 7" key="1">
    <citation type="submission" date="2015-07" db="EMBL/GenBank/DDBJ databases">
        <title>Comparative genomics of the Sigatoka disease complex on banana suggests a link between parallel evolutionary changes in Pseudocercospora fijiensis and Pseudocercospora eumusae and increased virulence on the banana host.</title>
        <authorList>
            <person name="Chang T.-C."/>
            <person name="Salvucci A."/>
            <person name="Crous P.W."/>
            <person name="Stergiopoulos I."/>
        </authorList>
    </citation>
    <scope>NUCLEOTIDE SEQUENCE [LARGE SCALE GENOMIC DNA]</scope>
    <source>
        <strain evidence="6 7">CBS 114824</strain>
    </source>
</reference>
<evidence type="ECO:0000256" key="2">
    <source>
        <dbReference type="ARBA" id="ARBA00005679"/>
    </source>
</evidence>
<proteinExistence type="inferred from homology"/>
<sequence>MIRSLFHEAGVIHYPVPYRHISQQYLKARHQSIINLDESISRTTHLSHQPGRIFYQTQTSTMDTEKQPLLSSNAAEPEPSLSDLQNNVFRAQRAYMRAWSRTTSGKWHQRIMISVTALFISTMLFFGTLLVETTTNNGESESAPWLELSRVPLEAHIMSKCPDARDCLHDLILPTMQRVGDKVDFRLSYLGNATDHDDGVECKHGPEECLGNILELCAMDKYPDPKIYLGFTMCLTREYERIPERALVEDCALEHGLDMDKIQECTVNEDGALSVDLLKASFNRSRTAGVTKSCTVRLNNEIRCIRDEAEWKDCPGGHTVDDLVKDILDLSNAH</sequence>
<comment type="similarity">
    <text evidence="2">Belongs to the GILT family.</text>
</comment>
<dbReference type="OrthoDB" id="2504340at2759"/>
<keyword evidence="5" id="KW-0325">Glycoprotein</keyword>
<comment type="subcellular location">
    <subcellularLocation>
        <location evidence="1">Secreted</location>
    </subcellularLocation>
</comment>
<comment type="caution">
    <text evidence="6">The sequence shown here is derived from an EMBL/GenBank/DDBJ whole genome shotgun (WGS) entry which is preliminary data.</text>
</comment>
<dbReference type="GO" id="GO:0016671">
    <property type="term" value="F:oxidoreductase activity, acting on a sulfur group of donors, disulfide as acceptor"/>
    <property type="evidence" value="ECO:0007669"/>
    <property type="project" value="InterPro"/>
</dbReference>
<protein>
    <recommendedName>
        <fullName evidence="8">Gamma interferon inducible lysosomal thiol reductase GILT</fullName>
    </recommendedName>
</protein>
<dbReference type="Proteomes" id="UP000070133">
    <property type="component" value="Unassembled WGS sequence"/>
</dbReference>
<dbReference type="Pfam" id="PF03227">
    <property type="entry name" value="GILT"/>
    <property type="match status" value="1"/>
</dbReference>
<accession>A0A139HLK0</accession>
<dbReference type="InterPro" id="IPR004911">
    <property type="entry name" value="Interferon-induced_GILT"/>
</dbReference>
<dbReference type="PANTHER" id="PTHR13234">
    <property type="entry name" value="GAMMA-INTERFERON INDUCIBLE LYSOSOMAL THIOL REDUCTASE GILT"/>
    <property type="match status" value="1"/>
</dbReference>
<evidence type="ECO:0008006" key="8">
    <source>
        <dbReference type="Google" id="ProtNLM"/>
    </source>
</evidence>
<evidence type="ECO:0000313" key="7">
    <source>
        <dbReference type="Proteomes" id="UP000070133"/>
    </source>
</evidence>
<keyword evidence="3" id="KW-0964">Secreted</keyword>
<organism evidence="6 7">
    <name type="scientific">Pseudocercospora eumusae</name>
    <dbReference type="NCBI Taxonomy" id="321146"/>
    <lineage>
        <taxon>Eukaryota</taxon>
        <taxon>Fungi</taxon>
        <taxon>Dikarya</taxon>
        <taxon>Ascomycota</taxon>
        <taxon>Pezizomycotina</taxon>
        <taxon>Dothideomycetes</taxon>
        <taxon>Dothideomycetidae</taxon>
        <taxon>Mycosphaerellales</taxon>
        <taxon>Mycosphaerellaceae</taxon>
        <taxon>Pseudocercospora</taxon>
    </lineage>
</organism>